<name>A0A2K5QH49_CEBIM</name>
<keyword evidence="4" id="KW-1133">Transmembrane helix</keyword>
<keyword evidence="4" id="KW-0812">Transmembrane</keyword>
<dbReference type="Ensembl" id="ENSCCAT00000032662.1">
    <property type="protein sequence ID" value="ENSCCAP00000015218.1"/>
    <property type="gene ID" value="ENSCCAG00000025400.1"/>
</dbReference>
<dbReference type="AlphaFoldDB" id="A0A2K5QH49"/>
<reference evidence="6" key="2">
    <citation type="submission" date="2025-09" db="UniProtKB">
        <authorList>
            <consortium name="Ensembl"/>
        </authorList>
    </citation>
    <scope>IDENTIFICATION</scope>
</reference>
<dbReference type="PANTHER" id="PTHR10517:SF15">
    <property type="entry name" value="FOLATE RECEPTOR ALPHA"/>
    <property type="match status" value="1"/>
</dbReference>
<feature type="domain" description="Folate receptor-like" evidence="5">
    <location>
        <begin position="38"/>
        <end position="199"/>
    </location>
</feature>
<keyword evidence="4" id="KW-0472">Membrane</keyword>
<sequence length="228" mass="26363">PLLSFSQLLLLGNECRPKTVREAGKTGLSILNVRNYFKLKKTTHQTESHLLSQCHPWRENACCSTNTSQEAHKDISYLYNFNWNHWREMAPAYKRHFIQDTCLYECSPNLDWHKERVLDVPLCKEDCEQWWKDCGTSYTCKSNWHKGWNWTSGSNKCPVEAACLPFHFYFPTPTALCNEIWSHSFKVSNYRRGSGRCIQMFYAAAISGAGPWAACPVLLSLGLLWLLS</sequence>
<accession>A0A2K5QH49</accession>
<dbReference type="Pfam" id="PF03024">
    <property type="entry name" value="Folate_rec"/>
    <property type="match status" value="1"/>
</dbReference>
<dbReference type="GO" id="GO:0007155">
    <property type="term" value="P:cell adhesion"/>
    <property type="evidence" value="ECO:0007669"/>
    <property type="project" value="TreeGrafter"/>
</dbReference>
<proteinExistence type="inferred from homology"/>
<dbReference type="PANTHER" id="PTHR10517">
    <property type="entry name" value="FOLATE RECEPTOR"/>
    <property type="match status" value="1"/>
</dbReference>
<comment type="similarity">
    <text evidence="1">Belongs to the folate receptor family.</text>
</comment>
<keyword evidence="2" id="KW-0732">Signal</keyword>
<evidence type="ECO:0000259" key="5">
    <source>
        <dbReference type="Pfam" id="PF03024"/>
    </source>
</evidence>
<evidence type="ECO:0000256" key="3">
    <source>
        <dbReference type="ARBA" id="ARBA00023157"/>
    </source>
</evidence>
<evidence type="ECO:0000256" key="1">
    <source>
        <dbReference type="ARBA" id="ARBA00007932"/>
    </source>
</evidence>
<keyword evidence="3" id="KW-1015">Disulfide bond</keyword>
<keyword evidence="7" id="KW-1185">Reference proteome</keyword>
<dbReference type="OMA" id="THQTESH"/>
<organism evidence="6 7">
    <name type="scientific">Cebus imitator</name>
    <name type="common">Panamanian white-faced capuchin</name>
    <name type="synonym">Cebus capucinus imitator</name>
    <dbReference type="NCBI Taxonomy" id="2715852"/>
    <lineage>
        <taxon>Eukaryota</taxon>
        <taxon>Metazoa</taxon>
        <taxon>Chordata</taxon>
        <taxon>Craniata</taxon>
        <taxon>Vertebrata</taxon>
        <taxon>Euteleostomi</taxon>
        <taxon>Mammalia</taxon>
        <taxon>Eutheria</taxon>
        <taxon>Euarchontoglires</taxon>
        <taxon>Primates</taxon>
        <taxon>Haplorrhini</taxon>
        <taxon>Platyrrhini</taxon>
        <taxon>Cebidae</taxon>
        <taxon>Cebinae</taxon>
        <taxon>Cebus</taxon>
    </lineage>
</organism>
<dbReference type="GO" id="GO:0038023">
    <property type="term" value="F:signaling receptor activity"/>
    <property type="evidence" value="ECO:0007669"/>
    <property type="project" value="TreeGrafter"/>
</dbReference>
<feature type="transmembrane region" description="Helical" evidence="4">
    <location>
        <begin position="201"/>
        <end position="227"/>
    </location>
</feature>
<dbReference type="InterPro" id="IPR004269">
    <property type="entry name" value="Folate_rcpt"/>
</dbReference>
<dbReference type="GO" id="GO:0009897">
    <property type="term" value="C:external side of plasma membrane"/>
    <property type="evidence" value="ECO:0007669"/>
    <property type="project" value="TreeGrafter"/>
</dbReference>
<evidence type="ECO:0000313" key="7">
    <source>
        <dbReference type="Proteomes" id="UP000233040"/>
    </source>
</evidence>
<dbReference type="GO" id="GO:0007342">
    <property type="term" value="P:fusion of sperm to egg plasma membrane involved in single fertilization"/>
    <property type="evidence" value="ECO:0007669"/>
    <property type="project" value="TreeGrafter"/>
</dbReference>
<protein>
    <recommendedName>
        <fullName evidence="5">Folate receptor-like domain-containing protein</fullName>
    </recommendedName>
</protein>
<reference evidence="6" key="1">
    <citation type="submission" date="2025-08" db="UniProtKB">
        <authorList>
            <consortium name="Ensembl"/>
        </authorList>
    </citation>
    <scope>IDENTIFICATION</scope>
</reference>
<evidence type="ECO:0000256" key="2">
    <source>
        <dbReference type="ARBA" id="ARBA00022729"/>
    </source>
</evidence>
<evidence type="ECO:0000313" key="6">
    <source>
        <dbReference type="Ensembl" id="ENSCCAP00000015218.1"/>
    </source>
</evidence>
<dbReference type="GO" id="GO:0035036">
    <property type="term" value="P:sperm-egg recognition"/>
    <property type="evidence" value="ECO:0007669"/>
    <property type="project" value="TreeGrafter"/>
</dbReference>
<dbReference type="Proteomes" id="UP000233040">
    <property type="component" value="Unassembled WGS sequence"/>
</dbReference>
<dbReference type="InterPro" id="IPR018143">
    <property type="entry name" value="Folate_rcpt-like"/>
</dbReference>
<evidence type="ECO:0000256" key="4">
    <source>
        <dbReference type="SAM" id="Phobius"/>
    </source>
</evidence>
<dbReference type="STRING" id="9516.ENSCCAP00000015218"/>
<dbReference type="GeneTree" id="ENSGT00950000183144"/>